<keyword evidence="2" id="KW-1185">Reference proteome</keyword>
<protein>
    <submittedName>
        <fullName evidence="1">Uncharacterized protein</fullName>
    </submittedName>
</protein>
<name>A0ACB6ZBP8_THEGA</name>
<comment type="caution">
    <text evidence="1">The sequence shown here is derived from an EMBL/GenBank/DDBJ whole genome shotgun (WGS) entry which is preliminary data.</text>
</comment>
<reference evidence="1" key="1">
    <citation type="submission" date="2019-10" db="EMBL/GenBank/DDBJ databases">
        <authorList>
            <consortium name="DOE Joint Genome Institute"/>
            <person name="Kuo A."/>
            <person name="Miyauchi S."/>
            <person name="Kiss E."/>
            <person name="Drula E."/>
            <person name="Kohler A."/>
            <person name="Sanchez-Garcia M."/>
            <person name="Andreopoulos B."/>
            <person name="Barry K.W."/>
            <person name="Bonito G."/>
            <person name="Buee M."/>
            <person name="Carver A."/>
            <person name="Chen C."/>
            <person name="Cichocki N."/>
            <person name="Clum A."/>
            <person name="Culley D."/>
            <person name="Crous P.W."/>
            <person name="Fauchery L."/>
            <person name="Girlanda M."/>
            <person name="Hayes R."/>
            <person name="Keri Z."/>
            <person name="Labutti K."/>
            <person name="Lipzen A."/>
            <person name="Lombard V."/>
            <person name="Magnuson J."/>
            <person name="Maillard F."/>
            <person name="Morin E."/>
            <person name="Murat C."/>
            <person name="Nolan M."/>
            <person name="Ohm R."/>
            <person name="Pangilinan J."/>
            <person name="Pereira M."/>
            <person name="Perotto S."/>
            <person name="Peter M."/>
            <person name="Riley R."/>
            <person name="Sitrit Y."/>
            <person name="Stielow B."/>
            <person name="Szollosi G."/>
            <person name="Zifcakova L."/>
            <person name="Stursova M."/>
            <person name="Spatafora J.W."/>
            <person name="Tedersoo L."/>
            <person name="Vaario L.-M."/>
            <person name="Yamada A."/>
            <person name="Yan M."/>
            <person name="Wang P."/>
            <person name="Xu J."/>
            <person name="Bruns T."/>
            <person name="Baldrian P."/>
            <person name="Vilgalys R."/>
            <person name="Henrissat B."/>
            <person name="Grigoriev I.V."/>
            <person name="Hibbett D."/>
            <person name="Nagy L.G."/>
            <person name="Martin F.M."/>
        </authorList>
    </citation>
    <scope>NUCLEOTIDE SEQUENCE</scope>
    <source>
        <strain evidence="1">P2</strain>
    </source>
</reference>
<proteinExistence type="predicted"/>
<accession>A0ACB6ZBP8</accession>
<evidence type="ECO:0000313" key="1">
    <source>
        <dbReference type="EMBL" id="KAF9647081.1"/>
    </source>
</evidence>
<organism evidence="1 2">
    <name type="scientific">Thelephora ganbajun</name>
    <name type="common">Ganba fungus</name>
    <dbReference type="NCBI Taxonomy" id="370292"/>
    <lineage>
        <taxon>Eukaryota</taxon>
        <taxon>Fungi</taxon>
        <taxon>Dikarya</taxon>
        <taxon>Basidiomycota</taxon>
        <taxon>Agaricomycotina</taxon>
        <taxon>Agaricomycetes</taxon>
        <taxon>Thelephorales</taxon>
        <taxon>Thelephoraceae</taxon>
        <taxon>Thelephora</taxon>
    </lineage>
</organism>
<reference evidence="1" key="2">
    <citation type="journal article" date="2020" name="Nat. Commun.">
        <title>Large-scale genome sequencing of mycorrhizal fungi provides insights into the early evolution of symbiotic traits.</title>
        <authorList>
            <person name="Miyauchi S."/>
            <person name="Kiss E."/>
            <person name="Kuo A."/>
            <person name="Drula E."/>
            <person name="Kohler A."/>
            <person name="Sanchez-Garcia M."/>
            <person name="Morin E."/>
            <person name="Andreopoulos B."/>
            <person name="Barry K.W."/>
            <person name="Bonito G."/>
            <person name="Buee M."/>
            <person name="Carver A."/>
            <person name="Chen C."/>
            <person name="Cichocki N."/>
            <person name="Clum A."/>
            <person name="Culley D."/>
            <person name="Crous P.W."/>
            <person name="Fauchery L."/>
            <person name="Girlanda M."/>
            <person name="Hayes R.D."/>
            <person name="Keri Z."/>
            <person name="LaButti K."/>
            <person name="Lipzen A."/>
            <person name="Lombard V."/>
            <person name="Magnuson J."/>
            <person name="Maillard F."/>
            <person name="Murat C."/>
            <person name="Nolan M."/>
            <person name="Ohm R.A."/>
            <person name="Pangilinan J."/>
            <person name="Pereira M.F."/>
            <person name="Perotto S."/>
            <person name="Peter M."/>
            <person name="Pfister S."/>
            <person name="Riley R."/>
            <person name="Sitrit Y."/>
            <person name="Stielow J.B."/>
            <person name="Szollosi G."/>
            <person name="Zifcakova L."/>
            <person name="Stursova M."/>
            <person name="Spatafora J.W."/>
            <person name="Tedersoo L."/>
            <person name="Vaario L.M."/>
            <person name="Yamada A."/>
            <person name="Yan M."/>
            <person name="Wang P."/>
            <person name="Xu J."/>
            <person name="Bruns T."/>
            <person name="Baldrian P."/>
            <person name="Vilgalys R."/>
            <person name="Dunand C."/>
            <person name="Henrissat B."/>
            <person name="Grigoriev I.V."/>
            <person name="Hibbett D."/>
            <person name="Nagy L.G."/>
            <person name="Martin F.M."/>
        </authorList>
    </citation>
    <scope>NUCLEOTIDE SEQUENCE</scope>
    <source>
        <strain evidence="1">P2</strain>
    </source>
</reference>
<dbReference type="EMBL" id="MU118041">
    <property type="protein sequence ID" value="KAF9647081.1"/>
    <property type="molecule type" value="Genomic_DNA"/>
</dbReference>
<sequence>MKLGTEYQHSVMGATGSGKTSFVNMASRSSLRIGTGLESCTAEVQLTNEFTLDGQPVILIDTPGFDDTDKSDTDILNLIAAFLATAYKAGSKLAGVIYIHRISDLRFTGIAKRNFKMFRELCGDSTLKNVILVTNMWGMVTKDVGEDRERELTTKFFKPVLDKGAQLARHHNTAESARNIIRGIMKNHPMVLQIQRELVDDHKDITDTAAGEAINKELKEQIRRHQAELKTVQEDMLKALKDKDEEARQELEEERQKLQEQVNKARMESENMASNYQKRMEEEMRQMQERINQLQHQWDNRPFGGCLVM</sequence>
<evidence type="ECO:0000313" key="2">
    <source>
        <dbReference type="Proteomes" id="UP000886501"/>
    </source>
</evidence>
<gene>
    <name evidence="1" type="ORF">BDM02DRAFT_3098690</name>
</gene>
<dbReference type="Proteomes" id="UP000886501">
    <property type="component" value="Unassembled WGS sequence"/>
</dbReference>